<dbReference type="EnsemblPlants" id="AVESA.00010b.r2.3CG0467010.1">
    <property type="protein sequence ID" value="AVESA.00010b.r2.3CG0467010.1.CDS.1"/>
    <property type="gene ID" value="AVESA.00010b.r2.3CG0467010"/>
</dbReference>
<keyword evidence="2" id="KW-1185">Reference proteome</keyword>
<evidence type="ECO:0000313" key="1">
    <source>
        <dbReference type="EnsemblPlants" id="AVESA.00010b.r2.3CG0467010.1.CDS.1"/>
    </source>
</evidence>
<reference evidence="1" key="2">
    <citation type="submission" date="2025-09" db="UniProtKB">
        <authorList>
            <consortium name="EnsemblPlants"/>
        </authorList>
    </citation>
    <scope>IDENTIFICATION</scope>
</reference>
<organism evidence="1 2">
    <name type="scientific">Avena sativa</name>
    <name type="common">Oat</name>
    <dbReference type="NCBI Taxonomy" id="4498"/>
    <lineage>
        <taxon>Eukaryota</taxon>
        <taxon>Viridiplantae</taxon>
        <taxon>Streptophyta</taxon>
        <taxon>Embryophyta</taxon>
        <taxon>Tracheophyta</taxon>
        <taxon>Spermatophyta</taxon>
        <taxon>Magnoliopsida</taxon>
        <taxon>Liliopsida</taxon>
        <taxon>Poales</taxon>
        <taxon>Poaceae</taxon>
        <taxon>BOP clade</taxon>
        <taxon>Pooideae</taxon>
        <taxon>Poodae</taxon>
        <taxon>Poeae</taxon>
        <taxon>Poeae Chloroplast Group 1 (Aveneae type)</taxon>
        <taxon>Aveninae</taxon>
        <taxon>Avena</taxon>
    </lineage>
</organism>
<protein>
    <submittedName>
        <fullName evidence="1">Uncharacterized protein</fullName>
    </submittedName>
</protein>
<name>A0ACD5VNC4_AVESA</name>
<proteinExistence type="predicted"/>
<accession>A0ACD5VNC4</accession>
<reference evidence="1" key="1">
    <citation type="submission" date="2021-05" db="EMBL/GenBank/DDBJ databases">
        <authorList>
            <person name="Scholz U."/>
            <person name="Mascher M."/>
            <person name="Fiebig A."/>
        </authorList>
    </citation>
    <scope>NUCLEOTIDE SEQUENCE [LARGE SCALE GENOMIC DNA]</scope>
</reference>
<dbReference type="Proteomes" id="UP001732700">
    <property type="component" value="Chromosome 3C"/>
</dbReference>
<evidence type="ECO:0000313" key="2">
    <source>
        <dbReference type="Proteomes" id="UP001732700"/>
    </source>
</evidence>
<sequence>MTEREEYKAARRAAQQAFLEAGYASCKLYTAMEEEDVVDEYRRAGKLHTYDPDKEVQKRFAKVAKLYPYPWPKKMVAMIEQYMKFLEEDEDDYRIGLYSFLEQELDC</sequence>